<protein>
    <submittedName>
        <fullName evidence="1">Uncharacterized protein</fullName>
    </submittedName>
</protein>
<reference evidence="1 2" key="1">
    <citation type="journal article" date="2021" name="Hortic Res">
        <title>High-quality reference genome and annotation aids understanding of berry development for evergreen blueberry (Vaccinium darrowii).</title>
        <authorList>
            <person name="Yu J."/>
            <person name="Hulse-Kemp A.M."/>
            <person name="Babiker E."/>
            <person name="Staton M."/>
        </authorList>
    </citation>
    <scope>NUCLEOTIDE SEQUENCE [LARGE SCALE GENOMIC DNA]</scope>
    <source>
        <strain evidence="2">cv. NJ 8807/NJ 8810</strain>
        <tissue evidence="1">Young leaf</tissue>
    </source>
</reference>
<evidence type="ECO:0000313" key="1">
    <source>
        <dbReference type="EMBL" id="KAH7863086.1"/>
    </source>
</evidence>
<dbReference type="Proteomes" id="UP000828048">
    <property type="component" value="Chromosome 12"/>
</dbReference>
<dbReference type="EMBL" id="CM037162">
    <property type="protein sequence ID" value="KAH7863086.1"/>
    <property type="molecule type" value="Genomic_DNA"/>
</dbReference>
<sequence length="131" mass="14464">MLEAACGRRPIQLQRSPKEVILVDWVFENWKEGAIPKTSDPRLGRDYLEEEMQLVLKLGLLCSGSDAATRPSMRQVMEYLDGDVPLPETSHCTTSIGVEASSEFVMSSPPSVVKSSDHSMSCTESIFNSGR</sequence>
<keyword evidence="2" id="KW-1185">Reference proteome</keyword>
<accession>A0ACB7ZCB1</accession>
<organism evidence="1 2">
    <name type="scientific">Vaccinium darrowii</name>
    <dbReference type="NCBI Taxonomy" id="229202"/>
    <lineage>
        <taxon>Eukaryota</taxon>
        <taxon>Viridiplantae</taxon>
        <taxon>Streptophyta</taxon>
        <taxon>Embryophyta</taxon>
        <taxon>Tracheophyta</taxon>
        <taxon>Spermatophyta</taxon>
        <taxon>Magnoliopsida</taxon>
        <taxon>eudicotyledons</taxon>
        <taxon>Gunneridae</taxon>
        <taxon>Pentapetalae</taxon>
        <taxon>asterids</taxon>
        <taxon>Ericales</taxon>
        <taxon>Ericaceae</taxon>
        <taxon>Vaccinioideae</taxon>
        <taxon>Vaccinieae</taxon>
        <taxon>Vaccinium</taxon>
    </lineage>
</organism>
<name>A0ACB7ZCB1_9ERIC</name>
<comment type="caution">
    <text evidence="1">The sequence shown here is derived from an EMBL/GenBank/DDBJ whole genome shotgun (WGS) entry which is preliminary data.</text>
</comment>
<evidence type="ECO:0000313" key="2">
    <source>
        <dbReference type="Proteomes" id="UP000828048"/>
    </source>
</evidence>
<proteinExistence type="predicted"/>
<gene>
    <name evidence="1" type="ORF">Vadar_013149</name>
</gene>